<dbReference type="CDD" id="cd00093">
    <property type="entry name" value="HTH_XRE"/>
    <property type="match status" value="1"/>
</dbReference>
<dbReference type="SMART" id="SM00530">
    <property type="entry name" value="HTH_XRE"/>
    <property type="match status" value="1"/>
</dbReference>
<dbReference type="Gene3D" id="1.10.260.40">
    <property type="entry name" value="lambda repressor-like DNA-binding domains"/>
    <property type="match status" value="1"/>
</dbReference>
<dbReference type="EMBL" id="JBHTLX010000023">
    <property type="protein sequence ID" value="MFD1250356.1"/>
    <property type="molecule type" value="Genomic_DNA"/>
</dbReference>
<sequence length="110" mass="11756">MTTTHTEAIDALSLSRIAGRRIRGLRSELGLSQRKLVLQLGGIVSPSGLSDREAGIKPVPLDELPLFADALGTSVAYLMGLVDDRSRPLEGAASEYLRACRDSNPKPSDP</sequence>
<organism evidence="2 3">
    <name type="scientific">Nocardioides ginsengisoli</name>
    <dbReference type="NCBI Taxonomy" id="363868"/>
    <lineage>
        <taxon>Bacteria</taxon>
        <taxon>Bacillati</taxon>
        <taxon>Actinomycetota</taxon>
        <taxon>Actinomycetes</taxon>
        <taxon>Propionibacteriales</taxon>
        <taxon>Nocardioidaceae</taxon>
        <taxon>Nocardioides</taxon>
    </lineage>
</organism>
<feature type="domain" description="HTH cro/C1-type" evidence="1">
    <location>
        <begin position="22"/>
        <end position="78"/>
    </location>
</feature>
<protein>
    <submittedName>
        <fullName evidence="2">Helix-turn-helix domain-containing protein</fullName>
    </submittedName>
</protein>
<comment type="caution">
    <text evidence="2">The sequence shown here is derived from an EMBL/GenBank/DDBJ whole genome shotgun (WGS) entry which is preliminary data.</text>
</comment>
<dbReference type="InterPro" id="IPR001387">
    <property type="entry name" value="Cro/C1-type_HTH"/>
</dbReference>
<keyword evidence="3" id="KW-1185">Reference proteome</keyword>
<evidence type="ECO:0000259" key="1">
    <source>
        <dbReference type="PROSITE" id="PS50943"/>
    </source>
</evidence>
<dbReference type="PROSITE" id="PS50943">
    <property type="entry name" value="HTH_CROC1"/>
    <property type="match status" value="1"/>
</dbReference>
<dbReference type="Proteomes" id="UP001597229">
    <property type="component" value="Unassembled WGS sequence"/>
</dbReference>
<gene>
    <name evidence="2" type="ORF">ACFQ3F_21355</name>
</gene>
<reference evidence="3" key="1">
    <citation type="journal article" date="2019" name="Int. J. Syst. Evol. Microbiol.">
        <title>The Global Catalogue of Microorganisms (GCM) 10K type strain sequencing project: providing services to taxonomists for standard genome sequencing and annotation.</title>
        <authorList>
            <consortium name="The Broad Institute Genomics Platform"/>
            <consortium name="The Broad Institute Genome Sequencing Center for Infectious Disease"/>
            <person name="Wu L."/>
            <person name="Ma J."/>
        </authorList>
    </citation>
    <scope>NUCLEOTIDE SEQUENCE [LARGE SCALE GENOMIC DNA]</scope>
    <source>
        <strain evidence="3">CCUG 52478</strain>
    </source>
</reference>
<evidence type="ECO:0000313" key="3">
    <source>
        <dbReference type="Proteomes" id="UP001597229"/>
    </source>
</evidence>
<name>A0ABW3W4V5_9ACTN</name>
<dbReference type="RefSeq" id="WP_367919674.1">
    <property type="nucleotide sequence ID" value="NZ_BAABAC010000023.1"/>
</dbReference>
<evidence type="ECO:0000313" key="2">
    <source>
        <dbReference type="EMBL" id="MFD1250356.1"/>
    </source>
</evidence>
<accession>A0ABW3W4V5</accession>
<dbReference type="InterPro" id="IPR010982">
    <property type="entry name" value="Lambda_DNA-bd_dom_sf"/>
</dbReference>
<proteinExistence type="predicted"/>
<dbReference type="Pfam" id="PF13560">
    <property type="entry name" value="HTH_31"/>
    <property type="match status" value="1"/>
</dbReference>
<dbReference type="SUPFAM" id="SSF47413">
    <property type="entry name" value="lambda repressor-like DNA-binding domains"/>
    <property type="match status" value="1"/>
</dbReference>